<protein>
    <submittedName>
        <fullName evidence="1">Uncharacterized protein</fullName>
    </submittedName>
</protein>
<dbReference type="EMBL" id="BAEE01000006">
    <property type="protein sequence ID" value="GAB08264.1"/>
    <property type="molecule type" value="Genomic_DNA"/>
</dbReference>
<gene>
    <name evidence="1" type="ORF">GOARA_006_00230</name>
</gene>
<name>G7GXD9_9ACTN</name>
<keyword evidence="2" id="KW-1185">Reference proteome</keyword>
<reference evidence="1 2" key="1">
    <citation type="submission" date="2011-11" db="EMBL/GenBank/DDBJ databases">
        <title>Whole genome shotgun sequence of Gordonia araii NBRC 100433.</title>
        <authorList>
            <person name="Yoshida Y."/>
            <person name="Hosoyama A."/>
            <person name="Tsuchikane K."/>
            <person name="Katsumata H."/>
            <person name="Yamazaki S."/>
            <person name="Fujita N."/>
        </authorList>
    </citation>
    <scope>NUCLEOTIDE SEQUENCE [LARGE SCALE GENOMIC DNA]</scope>
    <source>
        <strain evidence="1 2">NBRC 100433</strain>
    </source>
</reference>
<dbReference type="OrthoDB" id="4736893at2"/>
<dbReference type="RefSeq" id="WP_007320344.1">
    <property type="nucleotide sequence ID" value="NZ_BAEE01000006.1"/>
</dbReference>
<proteinExistence type="predicted"/>
<comment type="caution">
    <text evidence="1">The sequence shown here is derived from an EMBL/GenBank/DDBJ whole genome shotgun (WGS) entry which is preliminary data.</text>
</comment>
<sequence>MSDSRIQVGDVVIEDVDLDDENIEVIGPNGQPKRYTESDAERDAAEAAAHFERVRHLVPGGKSLSKDGRHSPRVQVVVAQETRDELDRRARAAQMSISKYTRRLIEDYLANTPQGA</sequence>
<evidence type="ECO:0000313" key="1">
    <source>
        <dbReference type="EMBL" id="GAB08264.1"/>
    </source>
</evidence>
<dbReference type="AlphaFoldDB" id="G7GXD9"/>
<dbReference type="Proteomes" id="UP000035088">
    <property type="component" value="Unassembled WGS sequence"/>
</dbReference>
<organism evidence="1 2">
    <name type="scientific">Gordonia araii NBRC 100433</name>
    <dbReference type="NCBI Taxonomy" id="1073574"/>
    <lineage>
        <taxon>Bacteria</taxon>
        <taxon>Bacillati</taxon>
        <taxon>Actinomycetota</taxon>
        <taxon>Actinomycetes</taxon>
        <taxon>Mycobacteriales</taxon>
        <taxon>Gordoniaceae</taxon>
        <taxon>Gordonia</taxon>
    </lineage>
</organism>
<evidence type="ECO:0000313" key="2">
    <source>
        <dbReference type="Proteomes" id="UP000035088"/>
    </source>
</evidence>
<accession>G7GXD9</accession>
<dbReference type="CDD" id="cd21631">
    <property type="entry name" value="RHH_CopG_NikR-like"/>
    <property type="match status" value="1"/>
</dbReference>
<dbReference type="STRING" id="1073574.GOARA_006_00230"/>